<dbReference type="InterPro" id="IPR044878">
    <property type="entry name" value="UbiA_sf"/>
</dbReference>
<comment type="subcellular location">
    <subcellularLocation>
        <location evidence="1">Membrane</location>
        <topology evidence="1">Multi-pass membrane protein</topology>
    </subcellularLocation>
</comment>
<dbReference type="AlphaFoldDB" id="A0A9P6ZQ26"/>
<evidence type="ECO:0000256" key="4">
    <source>
        <dbReference type="ARBA" id="ARBA00023136"/>
    </source>
</evidence>
<evidence type="ECO:0000256" key="3">
    <source>
        <dbReference type="ARBA" id="ARBA00022989"/>
    </source>
</evidence>
<evidence type="ECO:0000313" key="7">
    <source>
        <dbReference type="Proteomes" id="UP000714275"/>
    </source>
</evidence>
<dbReference type="CDD" id="cd13965">
    <property type="entry name" value="PT_UbiA_3"/>
    <property type="match status" value="1"/>
</dbReference>
<dbReference type="Gene3D" id="1.10.357.140">
    <property type="entry name" value="UbiA prenyltransferase"/>
    <property type="match status" value="1"/>
</dbReference>
<dbReference type="Pfam" id="PF01040">
    <property type="entry name" value="UbiA"/>
    <property type="match status" value="1"/>
</dbReference>
<dbReference type="InterPro" id="IPR000537">
    <property type="entry name" value="UbiA_prenyltransferase"/>
</dbReference>
<evidence type="ECO:0000313" key="6">
    <source>
        <dbReference type="EMBL" id="KAG1774623.1"/>
    </source>
</evidence>
<gene>
    <name evidence="6" type="ORF">EV702DRAFT_1200208</name>
</gene>
<name>A0A9P6ZQ26_9AGAM</name>
<dbReference type="GO" id="GO:0016020">
    <property type="term" value="C:membrane"/>
    <property type="evidence" value="ECO:0007669"/>
    <property type="project" value="UniProtKB-SubCell"/>
</dbReference>
<reference evidence="6" key="1">
    <citation type="journal article" date="2020" name="New Phytol.">
        <title>Comparative genomics reveals dynamic genome evolution in host specialist ectomycorrhizal fungi.</title>
        <authorList>
            <person name="Lofgren L.A."/>
            <person name="Nguyen N.H."/>
            <person name="Vilgalys R."/>
            <person name="Ruytinx J."/>
            <person name="Liao H.L."/>
            <person name="Branco S."/>
            <person name="Kuo A."/>
            <person name="LaButti K."/>
            <person name="Lipzen A."/>
            <person name="Andreopoulos W."/>
            <person name="Pangilinan J."/>
            <person name="Riley R."/>
            <person name="Hundley H."/>
            <person name="Na H."/>
            <person name="Barry K."/>
            <person name="Grigoriev I.V."/>
            <person name="Stajich J.E."/>
            <person name="Kennedy P.G."/>
        </authorList>
    </citation>
    <scope>NUCLEOTIDE SEQUENCE</scope>
    <source>
        <strain evidence="6">DOB743</strain>
    </source>
</reference>
<protein>
    <submittedName>
        <fullName evidence="6">Uncharacterized protein</fullName>
    </submittedName>
</protein>
<keyword evidence="2 5" id="KW-0812">Transmembrane</keyword>
<feature type="transmembrane region" description="Helical" evidence="5">
    <location>
        <begin position="103"/>
        <end position="132"/>
    </location>
</feature>
<comment type="caution">
    <text evidence="6">The sequence shown here is derived from an EMBL/GenBank/DDBJ whole genome shotgun (WGS) entry which is preliminary data.</text>
</comment>
<dbReference type="Proteomes" id="UP000714275">
    <property type="component" value="Unassembled WGS sequence"/>
</dbReference>
<dbReference type="OrthoDB" id="434972at2759"/>
<proteinExistence type="predicted"/>
<keyword evidence="7" id="KW-1185">Reference proteome</keyword>
<sequence length="259" mass="28648">MSSSGSFAATTFCSALHHCETAWLFTGSDFKTLIFPVMVFATIVSPRPEPLALACTVCWLWFHLFQFNVSNQPYSPDEDIADKPWPPLPSGRISFEDSRALRWALLVFCLGLSSLFSLNVFITSGVFTALMILHDDLRLGHHPIFRNLCNIAAYVTAGVGCSLILSGESSLDGTSIKAFSCSALVILLTIHAQDFADVNGDETLPIVAPEESRIYELCALPLLSFPLTSFWSLEPLQHFLCLYRFLGRTSLLSLSRRDS</sequence>
<accession>A0A9P6ZQ26</accession>
<keyword evidence="4 5" id="KW-0472">Membrane</keyword>
<evidence type="ECO:0000256" key="5">
    <source>
        <dbReference type="SAM" id="Phobius"/>
    </source>
</evidence>
<evidence type="ECO:0000256" key="2">
    <source>
        <dbReference type="ARBA" id="ARBA00022692"/>
    </source>
</evidence>
<organism evidence="6 7">
    <name type="scientific">Suillus placidus</name>
    <dbReference type="NCBI Taxonomy" id="48579"/>
    <lineage>
        <taxon>Eukaryota</taxon>
        <taxon>Fungi</taxon>
        <taxon>Dikarya</taxon>
        <taxon>Basidiomycota</taxon>
        <taxon>Agaricomycotina</taxon>
        <taxon>Agaricomycetes</taxon>
        <taxon>Agaricomycetidae</taxon>
        <taxon>Boletales</taxon>
        <taxon>Suillineae</taxon>
        <taxon>Suillaceae</taxon>
        <taxon>Suillus</taxon>
    </lineage>
</organism>
<dbReference type="InterPro" id="IPR050475">
    <property type="entry name" value="Prenyltransferase_related"/>
</dbReference>
<dbReference type="EMBL" id="JABBWD010000040">
    <property type="protein sequence ID" value="KAG1774623.1"/>
    <property type="molecule type" value="Genomic_DNA"/>
</dbReference>
<evidence type="ECO:0000256" key="1">
    <source>
        <dbReference type="ARBA" id="ARBA00004141"/>
    </source>
</evidence>
<dbReference type="GO" id="GO:0016765">
    <property type="term" value="F:transferase activity, transferring alkyl or aryl (other than methyl) groups"/>
    <property type="evidence" value="ECO:0007669"/>
    <property type="project" value="InterPro"/>
</dbReference>
<dbReference type="PANTHER" id="PTHR42723:SF1">
    <property type="entry name" value="CHLOROPHYLL SYNTHASE, CHLOROPLASTIC"/>
    <property type="match status" value="1"/>
</dbReference>
<keyword evidence="3 5" id="KW-1133">Transmembrane helix</keyword>
<dbReference type="PANTHER" id="PTHR42723">
    <property type="entry name" value="CHLOROPHYLL SYNTHASE"/>
    <property type="match status" value="1"/>
</dbReference>